<organism evidence="1 2">
    <name type="scientific">Aspergillus calidoustus</name>
    <dbReference type="NCBI Taxonomy" id="454130"/>
    <lineage>
        <taxon>Eukaryota</taxon>
        <taxon>Fungi</taxon>
        <taxon>Dikarya</taxon>
        <taxon>Ascomycota</taxon>
        <taxon>Pezizomycotina</taxon>
        <taxon>Eurotiomycetes</taxon>
        <taxon>Eurotiomycetidae</taxon>
        <taxon>Eurotiales</taxon>
        <taxon>Aspergillaceae</taxon>
        <taxon>Aspergillus</taxon>
        <taxon>Aspergillus subgen. Nidulantes</taxon>
    </lineage>
</organism>
<accession>A0A0U5GNG5</accession>
<dbReference type="Pfam" id="PF11951">
    <property type="entry name" value="Fungal_trans_2"/>
    <property type="match status" value="1"/>
</dbReference>
<sequence>MLPPKLEQEPQPAPGDFIFVGGPKLQRKSGNVRSTFLKRAIPLGRKKTRQDATDQLESALQQASKNSAPALCSCASSLMQQVGASTFSVGSLESEKRLILPKLWNQREGGLSGRCATCGRHLWPSAAAAAVGVDSEGQRTSALVPRRVSSPELLGAGRADPMIPLNTTTAKLKVHELLDFAATVIWPHLRGAEHATNCYQNWIYPLDNNLQLYAILWAASYHRDILRVTYGAPCPESNQQLYLKSLALQTLQGELDDESKLKSPDRLVMCILWLAANDKHKRVVRDPTPFSPPLTSLQALDFLGGQDYHPLHWHMVQDIIRRVGGIETLRTYALAWLVSLSSLLTAAQCISKPIYPIMSVLGYRLILQPPAQLFKPHGYYDTGGSSSPPGSGFDELCFLHPPVKQSLVQVFKHLGEYSAVVQFFQGNSNSSASCTPMVLDLIGDSRNLVTHRLLSLPDEHDPVDDVLAFEESPFLLDSSNTTTNNNTNEPYPSLNLNQLSWDIYLTCRLSAILYAVHVTFPLPRAAIVRKTLLDSLVPRLEDLYARGLASPLLIWCLAVVVSTMHDEAPKTLVACAARLCWESGIDNVEKLSDLLGAFAWVESAVKHDWKDLWTGILARELDEQG</sequence>
<dbReference type="STRING" id="454130.A0A0U5GNG5"/>
<dbReference type="AlphaFoldDB" id="A0A0U5GNG5"/>
<protein>
    <submittedName>
        <fullName evidence="1">Uncharacterized protein</fullName>
    </submittedName>
</protein>
<gene>
    <name evidence="1" type="ORF">ASPCAL02270</name>
</gene>
<dbReference type="PANTHER" id="PTHR37540">
    <property type="entry name" value="TRANSCRIPTION FACTOR (ACR-2), PUTATIVE-RELATED-RELATED"/>
    <property type="match status" value="1"/>
</dbReference>
<proteinExistence type="predicted"/>
<reference evidence="2" key="1">
    <citation type="journal article" date="2016" name="Genome Announc.">
        <title>Draft genome sequences of fungus Aspergillus calidoustus.</title>
        <authorList>
            <person name="Horn F."/>
            <person name="Linde J."/>
            <person name="Mattern D.J."/>
            <person name="Walther G."/>
            <person name="Guthke R."/>
            <person name="Scherlach K."/>
            <person name="Martin K."/>
            <person name="Brakhage A.A."/>
            <person name="Petzke L."/>
            <person name="Valiante V."/>
        </authorList>
    </citation>
    <scope>NUCLEOTIDE SEQUENCE [LARGE SCALE GENOMIC DNA]</scope>
    <source>
        <strain evidence="2">SF006504</strain>
    </source>
</reference>
<dbReference type="OrthoDB" id="3469466at2759"/>
<evidence type="ECO:0000313" key="1">
    <source>
        <dbReference type="EMBL" id="CEN59829.1"/>
    </source>
</evidence>
<name>A0A0U5GNG5_ASPCI</name>
<dbReference type="Proteomes" id="UP000054771">
    <property type="component" value="Unassembled WGS sequence"/>
</dbReference>
<dbReference type="PANTHER" id="PTHR37540:SF5">
    <property type="entry name" value="TRANSCRIPTION FACTOR DOMAIN-CONTAINING PROTEIN"/>
    <property type="match status" value="1"/>
</dbReference>
<dbReference type="EMBL" id="CDMC01000002">
    <property type="protein sequence ID" value="CEN59829.1"/>
    <property type="molecule type" value="Genomic_DNA"/>
</dbReference>
<dbReference type="InterPro" id="IPR021858">
    <property type="entry name" value="Fun_TF"/>
</dbReference>
<keyword evidence="2" id="KW-1185">Reference proteome</keyword>
<evidence type="ECO:0000313" key="2">
    <source>
        <dbReference type="Proteomes" id="UP000054771"/>
    </source>
</evidence>